<keyword evidence="2" id="KW-1185">Reference proteome</keyword>
<gene>
    <name evidence="1" type="ORF">FIBSPDRAFT_69994</name>
</gene>
<evidence type="ECO:0000313" key="2">
    <source>
        <dbReference type="Proteomes" id="UP000076532"/>
    </source>
</evidence>
<protein>
    <submittedName>
        <fullName evidence="1">Uncharacterized protein</fullName>
    </submittedName>
</protein>
<name>A0A166TT79_9AGAM</name>
<sequence>MPRESPIGTRDIWGNHNMVLHDICWTQHHGEVQLCAKCSHMSWGACSGLGLDTTGLSPWPPPDTPKVEQSWRLVMLSQLPALMLEMLQRRAGGVTYFALRVMKVISGRLSYPPGQPLPLGTT</sequence>
<dbReference type="EMBL" id="KV417491">
    <property type="protein sequence ID" value="KZP30952.1"/>
    <property type="molecule type" value="Genomic_DNA"/>
</dbReference>
<reference evidence="1 2" key="1">
    <citation type="journal article" date="2016" name="Mol. Biol. Evol.">
        <title>Comparative Genomics of Early-Diverging Mushroom-Forming Fungi Provides Insights into the Origins of Lignocellulose Decay Capabilities.</title>
        <authorList>
            <person name="Nagy L.G."/>
            <person name="Riley R."/>
            <person name="Tritt A."/>
            <person name="Adam C."/>
            <person name="Daum C."/>
            <person name="Floudas D."/>
            <person name="Sun H."/>
            <person name="Yadav J.S."/>
            <person name="Pangilinan J."/>
            <person name="Larsson K.H."/>
            <person name="Matsuura K."/>
            <person name="Barry K."/>
            <person name="Labutti K."/>
            <person name="Kuo R."/>
            <person name="Ohm R.A."/>
            <person name="Bhattacharya S.S."/>
            <person name="Shirouzu T."/>
            <person name="Yoshinaga Y."/>
            <person name="Martin F.M."/>
            <person name="Grigoriev I.V."/>
            <person name="Hibbett D.S."/>
        </authorList>
    </citation>
    <scope>NUCLEOTIDE SEQUENCE [LARGE SCALE GENOMIC DNA]</scope>
    <source>
        <strain evidence="1 2">CBS 109695</strain>
    </source>
</reference>
<organism evidence="1 2">
    <name type="scientific">Athelia psychrophila</name>
    <dbReference type="NCBI Taxonomy" id="1759441"/>
    <lineage>
        <taxon>Eukaryota</taxon>
        <taxon>Fungi</taxon>
        <taxon>Dikarya</taxon>
        <taxon>Basidiomycota</taxon>
        <taxon>Agaricomycotina</taxon>
        <taxon>Agaricomycetes</taxon>
        <taxon>Agaricomycetidae</taxon>
        <taxon>Atheliales</taxon>
        <taxon>Atheliaceae</taxon>
        <taxon>Athelia</taxon>
    </lineage>
</organism>
<evidence type="ECO:0000313" key="1">
    <source>
        <dbReference type="EMBL" id="KZP30952.1"/>
    </source>
</evidence>
<dbReference type="Proteomes" id="UP000076532">
    <property type="component" value="Unassembled WGS sequence"/>
</dbReference>
<proteinExistence type="predicted"/>
<dbReference type="AlphaFoldDB" id="A0A166TT79"/>
<accession>A0A166TT79</accession>